<organism evidence="8 9">
    <name type="scientific">Ostreibacterium oceani</name>
    <dbReference type="NCBI Taxonomy" id="2654998"/>
    <lineage>
        <taxon>Bacteria</taxon>
        <taxon>Pseudomonadati</taxon>
        <taxon>Pseudomonadota</taxon>
        <taxon>Gammaproteobacteria</taxon>
        <taxon>Cardiobacteriales</taxon>
        <taxon>Ostreibacteriaceae</taxon>
        <taxon>Ostreibacterium</taxon>
    </lineage>
</organism>
<feature type="transmembrane region" description="Helical" evidence="6">
    <location>
        <begin position="18"/>
        <end position="38"/>
    </location>
</feature>
<keyword evidence="3 6" id="KW-0812">Transmembrane</keyword>
<evidence type="ECO:0000256" key="4">
    <source>
        <dbReference type="ARBA" id="ARBA00022989"/>
    </source>
</evidence>
<comment type="caution">
    <text evidence="8">The sequence shown here is derived from an EMBL/GenBank/DDBJ whole genome shotgun (WGS) entry which is preliminary data.</text>
</comment>
<dbReference type="Pfam" id="PF06271">
    <property type="entry name" value="RDD"/>
    <property type="match status" value="1"/>
</dbReference>
<evidence type="ECO:0000256" key="5">
    <source>
        <dbReference type="ARBA" id="ARBA00023136"/>
    </source>
</evidence>
<dbReference type="PANTHER" id="PTHR36115">
    <property type="entry name" value="PROLINE-RICH ANTIGEN HOMOLOG-RELATED"/>
    <property type="match status" value="1"/>
</dbReference>
<feature type="transmembrane region" description="Helical" evidence="6">
    <location>
        <begin position="50"/>
        <end position="69"/>
    </location>
</feature>
<reference evidence="8 9" key="1">
    <citation type="submission" date="2019-10" db="EMBL/GenBank/DDBJ databases">
        <title>Cardiobacteriales fam. a chemoheterotrophic member of the order Cardiobacteriales, and proposal of Cardiobacteriales fam. nov.</title>
        <authorList>
            <person name="Wang C."/>
        </authorList>
    </citation>
    <scope>NUCLEOTIDE SEQUENCE [LARGE SCALE GENOMIC DNA]</scope>
    <source>
        <strain evidence="8 9">ML27</strain>
    </source>
</reference>
<dbReference type="RefSeq" id="WP_152808880.1">
    <property type="nucleotide sequence ID" value="NZ_WHNW01000002.1"/>
</dbReference>
<gene>
    <name evidence="8" type="ORF">GCU85_02125</name>
</gene>
<dbReference type="InterPro" id="IPR051791">
    <property type="entry name" value="Pra-immunoreactive"/>
</dbReference>
<comment type="subcellular location">
    <subcellularLocation>
        <location evidence="1">Cell membrane</location>
        <topology evidence="1">Multi-pass membrane protein</topology>
    </subcellularLocation>
</comment>
<keyword evidence="4 6" id="KW-1133">Transmembrane helix</keyword>
<evidence type="ECO:0000256" key="6">
    <source>
        <dbReference type="SAM" id="Phobius"/>
    </source>
</evidence>
<evidence type="ECO:0000256" key="3">
    <source>
        <dbReference type="ARBA" id="ARBA00022692"/>
    </source>
</evidence>
<evidence type="ECO:0000313" key="9">
    <source>
        <dbReference type="Proteomes" id="UP000471298"/>
    </source>
</evidence>
<name>A0A6N7ESQ4_9GAMM</name>
<accession>A0A6N7ESQ4</accession>
<dbReference type="Proteomes" id="UP000471298">
    <property type="component" value="Unassembled WGS sequence"/>
</dbReference>
<evidence type="ECO:0000313" key="8">
    <source>
        <dbReference type="EMBL" id="MPV85532.1"/>
    </source>
</evidence>
<feature type="domain" description="RDD" evidence="7">
    <location>
        <begin position="10"/>
        <end position="128"/>
    </location>
</feature>
<dbReference type="InterPro" id="IPR010432">
    <property type="entry name" value="RDD"/>
</dbReference>
<keyword evidence="2" id="KW-1003">Cell membrane</keyword>
<dbReference type="AlphaFoldDB" id="A0A6N7ESQ4"/>
<dbReference type="EMBL" id="WHNW01000002">
    <property type="protein sequence ID" value="MPV85532.1"/>
    <property type="molecule type" value="Genomic_DNA"/>
</dbReference>
<evidence type="ECO:0000256" key="1">
    <source>
        <dbReference type="ARBA" id="ARBA00004651"/>
    </source>
</evidence>
<proteinExistence type="predicted"/>
<dbReference type="GO" id="GO:0005886">
    <property type="term" value="C:plasma membrane"/>
    <property type="evidence" value="ECO:0007669"/>
    <property type="project" value="UniProtKB-SubCell"/>
</dbReference>
<keyword evidence="5 6" id="KW-0472">Membrane</keyword>
<keyword evidence="9" id="KW-1185">Reference proteome</keyword>
<protein>
    <submittedName>
        <fullName evidence="8">RDD family protein</fullName>
    </submittedName>
</protein>
<evidence type="ECO:0000259" key="7">
    <source>
        <dbReference type="Pfam" id="PF06271"/>
    </source>
</evidence>
<dbReference type="PANTHER" id="PTHR36115:SF10">
    <property type="entry name" value="RDD DOMAIN-CONTAINING PROTEIN"/>
    <property type="match status" value="1"/>
</dbReference>
<evidence type="ECO:0000256" key="2">
    <source>
        <dbReference type="ARBA" id="ARBA00022475"/>
    </source>
</evidence>
<feature type="transmembrane region" description="Helical" evidence="6">
    <location>
        <begin position="96"/>
        <end position="116"/>
    </location>
</feature>
<dbReference type="InParanoid" id="A0A6N7ESQ4"/>
<sequence>MKKNTNTVRLSRRLGAAFYDWILCFACLMLFTGLVVTINRGEFVSGRQSLFFQLALFSLVLFYFVGFWSHGGQTPGMKVWKIRLMADTPPASLNKLLLRFFVVLLTFGVAFFWAVFRSDHKGIHDIISKTTLWRE</sequence>